<protein>
    <submittedName>
        <fullName evidence="2">Uncharacterized protein</fullName>
    </submittedName>
</protein>
<organism evidence="2 3">
    <name type="scientific">Leptomonas seymouri</name>
    <dbReference type="NCBI Taxonomy" id="5684"/>
    <lineage>
        <taxon>Eukaryota</taxon>
        <taxon>Discoba</taxon>
        <taxon>Euglenozoa</taxon>
        <taxon>Kinetoplastea</taxon>
        <taxon>Metakinetoplastina</taxon>
        <taxon>Trypanosomatida</taxon>
        <taxon>Trypanosomatidae</taxon>
        <taxon>Leishmaniinae</taxon>
        <taxon>Leptomonas</taxon>
    </lineage>
</organism>
<name>A0A0N1PAV1_LEPSE</name>
<accession>A0A0N1PAV1</accession>
<dbReference type="Proteomes" id="UP000038009">
    <property type="component" value="Unassembled WGS sequence"/>
</dbReference>
<feature type="region of interest" description="Disordered" evidence="1">
    <location>
        <begin position="382"/>
        <end position="419"/>
    </location>
</feature>
<sequence>MLKKALKVKGVEGRTALVEFTVNKRVKFLEYLMELHSEEGALWMNTVHLNLSEIGRYFNVAEACLPPDRPEYREAGIVRLPAERRAARALSSVGAASSPGSSAGEHSPLPDAAAAVVAPASAGTGGSADDSSSDFLLISVANAPAAIQQRSGSASDWARTYLPCYAALAVSLSEVLLIPISGEDFVECFYGLLMELEVAYAGGPATKALAQRNVKSFRQHLSPNLKSLLEAATAAEVGDAAPFSSAAPAATSTAPADIDALVKYLFLTPGHLEYAAASPSYDAIIPALCSVLMFAYRKLCDYEIMKDEECVRRALSVDKRLERLFFTHITHELDKVARYKLLREAYILSTGALFAELGGVGRGGTASGLGNGADFVSNLLTQQQRRDVSKTSSPDKRAFDSSDDEEEVASGWSSGDERA</sequence>
<dbReference type="AlphaFoldDB" id="A0A0N1PAV1"/>
<dbReference type="VEuPathDB" id="TriTrypDB:Lsey_0193_0040"/>
<proteinExistence type="predicted"/>
<comment type="caution">
    <text evidence="2">The sequence shown here is derived from an EMBL/GenBank/DDBJ whole genome shotgun (WGS) entry which is preliminary data.</text>
</comment>
<keyword evidence="3" id="KW-1185">Reference proteome</keyword>
<dbReference type="OrthoDB" id="272807at2759"/>
<feature type="compositionally biased region" description="Basic and acidic residues" evidence="1">
    <location>
        <begin position="384"/>
        <end position="400"/>
    </location>
</feature>
<reference evidence="2 3" key="1">
    <citation type="journal article" date="2015" name="PLoS Pathog.">
        <title>Leptomonas seymouri: Adaptations to the Dixenous Life Cycle Analyzed by Genome Sequencing, Transcriptome Profiling and Co-infection with Leishmania donovani.</title>
        <authorList>
            <person name="Kraeva N."/>
            <person name="Butenko A."/>
            <person name="Hlavacova J."/>
            <person name="Kostygov A."/>
            <person name="Myskova J."/>
            <person name="Grybchuk D."/>
            <person name="Lestinova T."/>
            <person name="Votypka J."/>
            <person name="Volf P."/>
            <person name="Opperdoes F."/>
            <person name="Flegontov P."/>
            <person name="Lukes J."/>
            <person name="Yurchenko V."/>
        </authorList>
    </citation>
    <scope>NUCLEOTIDE SEQUENCE [LARGE SCALE GENOMIC DNA]</scope>
    <source>
        <strain evidence="2 3">ATCC 30220</strain>
    </source>
</reference>
<evidence type="ECO:0000313" key="3">
    <source>
        <dbReference type="Proteomes" id="UP000038009"/>
    </source>
</evidence>
<gene>
    <name evidence="2" type="ORF">ABL78_5596</name>
</gene>
<evidence type="ECO:0000313" key="2">
    <source>
        <dbReference type="EMBL" id="KPI85341.1"/>
    </source>
</evidence>
<dbReference type="PANTHER" id="PTHR37332">
    <property type="entry name" value="EXPRESSED PROTEIN"/>
    <property type="match status" value="1"/>
</dbReference>
<dbReference type="PANTHER" id="PTHR37332:SF1">
    <property type="entry name" value="ELMO DOMAIN-CONTAINING PROTEIN"/>
    <property type="match status" value="1"/>
</dbReference>
<dbReference type="EMBL" id="LJSK01000193">
    <property type="protein sequence ID" value="KPI85341.1"/>
    <property type="molecule type" value="Genomic_DNA"/>
</dbReference>
<evidence type="ECO:0000256" key="1">
    <source>
        <dbReference type="SAM" id="MobiDB-lite"/>
    </source>
</evidence>
<dbReference type="OMA" id="FVECFYG"/>